<keyword evidence="7" id="KW-0436">Ligase</keyword>
<dbReference type="GO" id="GO:0016020">
    <property type="term" value="C:membrane"/>
    <property type="evidence" value="ECO:0007669"/>
    <property type="project" value="UniProtKB-SubCell"/>
</dbReference>
<reference evidence="7" key="1">
    <citation type="submission" date="2020-11" db="EMBL/GenBank/DDBJ databases">
        <title>Nocardioides cynanchi sp. nov., isolated from soil of rhizosphere of Cynanchum wilfordii.</title>
        <authorList>
            <person name="Lee J.-S."/>
            <person name="Suh M.K."/>
            <person name="Kim J.-S."/>
        </authorList>
    </citation>
    <scope>NUCLEOTIDE SEQUENCE</scope>
    <source>
        <strain evidence="7">KCTC 19276</strain>
    </source>
</reference>
<proteinExistence type="predicted"/>
<dbReference type="RefSeq" id="WP_194695714.1">
    <property type="nucleotide sequence ID" value="NZ_JADKPO010000007.1"/>
</dbReference>
<keyword evidence="8" id="KW-1185">Reference proteome</keyword>
<protein>
    <submittedName>
        <fullName evidence="7">O-antigen ligase family protein</fullName>
    </submittedName>
</protein>
<dbReference type="InterPro" id="IPR051533">
    <property type="entry name" value="WaaL-like"/>
</dbReference>
<feature type="transmembrane region" description="Helical" evidence="5">
    <location>
        <begin position="183"/>
        <end position="201"/>
    </location>
</feature>
<feature type="transmembrane region" description="Helical" evidence="5">
    <location>
        <begin position="116"/>
        <end position="137"/>
    </location>
</feature>
<accession>A0A930VMI6</accession>
<keyword evidence="3 5" id="KW-1133">Transmembrane helix</keyword>
<evidence type="ECO:0000313" key="8">
    <source>
        <dbReference type="Proteomes" id="UP000660668"/>
    </source>
</evidence>
<dbReference type="PANTHER" id="PTHR37422">
    <property type="entry name" value="TEICHURONIC ACID BIOSYNTHESIS PROTEIN TUAE"/>
    <property type="match status" value="1"/>
</dbReference>
<comment type="caution">
    <text evidence="7">The sequence shown here is derived from an EMBL/GenBank/DDBJ whole genome shotgun (WGS) entry which is preliminary data.</text>
</comment>
<feature type="transmembrane region" description="Helical" evidence="5">
    <location>
        <begin position="233"/>
        <end position="260"/>
    </location>
</feature>
<feature type="transmembrane region" description="Helical" evidence="5">
    <location>
        <begin position="59"/>
        <end position="78"/>
    </location>
</feature>
<feature type="transmembrane region" description="Helical" evidence="5">
    <location>
        <begin position="157"/>
        <end position="176"/>
    </location>
</feature>
<name>A0A930VMI6_9ACTN</name>
<evidence type="ECO:0000256" key="5">
    <source>
        <dbReference type="SAM" id="Phobius"/>
    </source>
</evidence>
<evidence type="ECO:0000256" key="2">
    <source>
        <dbReference type="ARBA" id="ARBA00022692"/>
    </source>
</evidence>
<dbReference type="Pfam" id="PF04932">
    <property type="entry name" value="Wzy_C"/>
    <property type="match status" value="1"/>
</dbReference>
<dbReference type="GO" id="GO:0016874">
    <property type="term" value="F:ligase activity"/>
    <property type="evidence" value="ECO:0007669"/>
    <property type="project" value="UniProtKB-KW"/>
</dbReference>
<evidence type="ECO:0000256" key="3">
    <source>
        <dbReference type="ARBA" id="ARBA00022989"/>
    </source>
</evidence>
<evidence type="ECO:0000256" key="4">
    <source>
        <dbReference type="ARBA" id="ARBA00023136"/>
    </source>
</evidence>
<feature type="transmembrane region" description="Helical" evidence="5">
    <location>
        <begin position="207"/>
        <end position="226"/>
    </location>
</feature>
<evidence type="ECO:0000259" key="6">
    <source>
        <dbReference type="Pfam" id="PF04932"/>
    </source>
</evidence>
<feature type="transmembrane region" description="Helical" evidence="5">
    <location>
        <begin position="84"/>
        <end position="104"/>
    </location>
</feature>
<dbReference type="AlphaFoldDB" id="A0A930VMI6"/>
<gene>
    <name evidence="7" type="ORF">ISU10_07330</name>
</gene>
<dbReference type="InterPro" id="IPR007016">
    <property type="entry name" value="O-antigen_ligase-rel_domated"/>
</dbReference>
<feature type="transmembrane region" description="Helical" evidence="5">
    <location>
        <begin position="12"/>
        <end position="29"/>
    </location>
</feature>
<comment type="subcellular location">
    <subcellularLocation>
        <location evidence="1">Membrane</location>
        <topology evidence="1">Multi-pass membrane protein</topology>
    </subcellularLocation>
</comment>
<dbReference type="EMBL" id="JADKPO010000007">
    <property type="protein sequence ID" value="MBF4767573.1"/>
    <property type="molecule type" value="Genomic_DNA"/>
</dbReference>
<feature type="transmembrane region" description="Helical" evidence="5">
    <location>
        <begin position="35"/>
        <end position="52"/>
    </location>
</feature>
<evidence type="ECO:0000313" key="7">
    <source>
        <dbReference type="EMBL" id="MBF4767573.1"/>
    </source>
</evidence>
<sequence length="403" mass="41918">MTVRRALSGAPYDVAVGVAMVIVGVVEVEPAPVDVLFAALILVSLLTGRLGLRSAPRVVLVLVAAFAVVNLAACLVAPDLSRAMGYVAVTGYLMVLGVWLSGYVDRTSRARTVVSCYIAGAVVAAAAGTVAVLVHFPGSIHLTDSFGMRANALFQDANVFGPFLVVAAVLLLVEILEPSLLRWHVSIKMLALMVLAIGILYSYSRGAWVNLAVAVVVVVATHAFGGAGQRRTLVAVGIATGVVAVAAVAVAATGSASFLAERVGSHSYDSERFGAQRFGVELASHHPVGVGPGQFEVLSPVSAHSIYVRALAEEGVVGLLVLLALLGVTLLLALRALRAGHDPFGLSSRALLAIWCGLLVNSLVVDTLHWRHLWIIAGLVWAGALVRDHDTSAEEALPVATDS</sequence>
<keyword evidence="4 5" id="KW-0472">Membrane</keyword>
<dbReference type="Proteomes" id="UP000660668">
    <property type="component" value="Unassembled WGS sequence"/>
</dbReference>
<keyword evidence="2 5" id="KW-0812">Transmembrane</keyword>
<evidence type="ECO:0000256" key="1">
    <source>
        <dbReference type="ARBA" id="ARBA00004141"/>
    </source>
</evidence>
<feature type="domain" description="O-antigen ligase-related" evidence="6">
    <location>
        <begin position="191"/>
        <end position="323"/>
    </location>
</feature>
<feature type="transmembrane region" description="Helical" evidence="5">
    <location>
        <begin position="315"/>
        <end position="334"/>
    </location>
</feature>
<organism evidence="7 8">
    <name type="scientific">Nocardioides agariphilus</name>
    <dbReference type="NCBI Taxonomy" id="433664"/>
    <lineage>
        <taxon>Bacteria</taxon>
        <taxon>Bacillati</taxon>
        <taxon>Actinomycetota</taxon>
        <taxon>Actinomycetes</taxon>
        <taxon>Propionibacteriales</taxon>
        <taxon>Nocardioidaceae</taxon>
        <taxon>Nocardioides</taxon>
    </lineage>
</organism>
<dbReference type="PANTHER" id="PTHR37422:SF13">
    <property type="entry name" value="LIPOPOLYSACCHARIDE BIOSYNTHESIS PROTEIN PA4999-RELATED"/>
    <property type="match status" value="1"/>
</dbReference>